<keyword evidence="1" id="KW-0472">Membrane</keyword>
<sequence>MGVIIPLVSVTAFWLLVGAGGPFLVPKGPNR</sequence>
<evidence type="ECO:0000313" key="3">
    <source>
        <dbReference type="Proteomes" id="UP000230423"/>
    </source>
</evidence>
<organism evidence="2 3">
    <name type="scientific">Teladorsagia circumcincta</name>
    <name type="common">Brown stomach worm</name>
    <name type="synonym">Ostertagia circumcincta</name>
    <dbReference type="NCBI Taxonomy" id="45464"/>
    <lineage>
        <taxon>Eukaryota</taxon>
        <taxon>Metazoa</taxon>
        <taxon>Ecdysozoa</taxon>
        <taxon>Nematoda</taxon>
        <taxon>Chromadorea</taxon>
        <taxon>Rhabditida</taxon>
        <taxon>Rhabditina</taxon>
        <taxon>Rhabditomorpha</taxon>
        <taxon>Strongyloidea</taxon>
        <taxon>Trichostrongylidae</taxon>
        <taxon>Teladorsagia</taxon>
    </lineage>
</organism>
<keyword evidence="1" id="KW-0812">Transmembrane</keyword>
<dbReference type="Proteomes" id="UP000230423">
    <property type="component" value="Unassembled WGS sequence"/>
</dbReference>
<keyword evidence="3" id="KW-1185">Reference proteome</keyword>
<gene>
    <name evidence="2" type="ORF">TELCIR_24909</name>
</gene>
<evidence type="ECO:0000256" key="1">
    <source>
        <dbReference type="SAM" id="Phobius"/>
    </source>
</evidence>
<evidence type="ECO:0000313" key="2">
    <source>
        <dbReference type="EMBL" id="PIO53744.1"/>
    </source>
</evidence>
<keyword evidence="1" id="KW-1133">Transmembrane helix</keyword>
<accession>A0A2G9T729</accession>
<dbReference type="EMBL" id="KZ407346">
    <property type="protein sequence ID" value="PIO53744.1"/>
    <property type="molecule type" value="Genomic_DNA"/>
</dbReference>
<dbReference type="AlphaFoldDB" id="A0A2G9T729"/>
<dbReference type="OrthoDB" id="1508846at2759"/>
<reference evidence="2 3" key="1">
    <citation type="submission" date="2015-09" db="EMBL/GenBank/DDBJ databases">
        <title>Draft genome of the parasitic nematode Teladorsagia circumcincta isolate WARC Sus (inbred).</title>
        <authorList>
            <person name="Mitreva M."/>
        </authorList>
    </citation>
    <scope>NUCLEOTIDE SEQUENCE [LARGE SCALE GENOMIC DNA]</scope>
    <source>
        <strain evidence="2 3">S</strain>
    </source>
</reference>
<proteinExistence type="predicted"/>
<protein>
    <submittedName>
        <fullName evidence="2">Uncharacterized protein</fullName>
    </submittedName>
</protein>
<feature type="non-terminal residue" evidence="2">
    <location>
        <position position="31"/>
    </location>
</feature>
<name>A0A2G9T729_TELCI</name>
<feature type="transmembrane region" description="Helical" evidence="1">
    <location>
        <begin position="6"/>
        <end position="25"/>
    </location>
</feature>